<dbReference type="Proteomes" id="UP000267096">
    <property type="component" value="Unassembled WGS sequence"/>
</dbReference>
<keyword evidence="2" id="KW-1185">Reference proteome</keyword>
<organism evidence="3">
    <name type="scientific">Anisakis simplex</name>
    <name type="common">Herring worm</name>
    <dbReference type="NCBI Taxonomy" id="6269"/>
    <lineage>
        <taxon>Eukaryota</taxon>
        <taxon>Metazoa</taxon>
        <taxon>Ecdysozoa</taxon>
        <taxon>Nematoda</taxon>
        <taxon>Chromadorea</taxon>
        <taxon>Rhabditida</taxon>
        <taxon>Spirurina</taxon>
        <taxon>Ascaridomorpha</taxon>
        <taxon>Ascaridoidea</taxon>
        <taxon>Anisakidae</taxon>
        <taxon>Anisakis</taxon>
        <taxon>Anisakis simplex complex</taxon>
    </lineage>
</organism>
<gene>
    <name evidence="1" type="ORF">ASIM_LOCUS20935</name>
</gene>
<proteinExistence type="predicted"/>
<evidence type="ECO:0000313" key="1">
    <source>
        <dbReference type="EMBL" id="VDK81229.1"/>
    </source>
</evidence>
<dbReference type="EMBL" id="UYRR01041477">
    <property type="protein sequence ID" value="VDK81229.1"/>
    <property type="molecule type" value="Genomic_DNA"/>
</dbReference>
<reference evidence="1 2" key="2">
    <citation type="submission" date="2018-11" db="EMBL/GenBank/DDBJ databases">
        <authorList>
            <consortium name="Pathogen Informatics"/>
        </authorList>
    </citation>
    <scope>NUCLEOTIDE SEQUENCE [LARGE SCALE GENOMIC DNA]</scope>
</reference>
<protein>
    <submittedName>
        <fullName evidence="1 3">Uncharacterized protein</fullName>
    </submittedName>
</protein>
<dbReference type="WBParaSite" id="ASIM_0002156801-mRNA-1">
    <property type="protein sequence ID" value="ASIM_0002156801-mRNA-1"/>
    <property type="gene ID" value="ASIM_0002156801"/>
</dbReference>
<evidence type="ECO:0000313" key="3">
    <source>
        <dbReference type="WBParaSite" id="ASIM_0002156801-mRNA-1"/>
    </source>
</evidence>
<accession>A0A0M3KKN7</accession>
<dbReference type="AlphaFoldDB" id="A0A0M3KKN7"/>
<reference evidence="3" key="1">
    <citation type="submission" date="2017-02" db="UniProtKB">
        <authorList>
            <consortium name="WormBaseParasite"/>
        </authorList>
    </citation>
    <scope>IDENTIFICATION</scope>
</reference>
<name>A0A0M3KKN7_ANISI</name>
<evidence type="ECO:0000313" key="2">
    <source>
        <dbReference type="Proteomes" id="UP000267096"/>
    </source>
</evidence>
<sequence>MPNFGYVVVDNEEEEDEQIDLLEPFRGYLEAVRAPGTACSNLLQ</sequence>